<feature type="transmembrane region" description="Helical" evidence="1">
    <location>
        <begin position="139"/>
        <end position="159"/>
    </location>
</feature>
<comment type="caution">
    <text evidence="2">The sequence shown here is derived from an EMBL/GenBank/DDBJ whole genome shotgun (WGS) entry which is preliminary data.</text>
</comment>
<reference evidence="2" key="1">
    <citation type="submission" date="2020-07" db="EMBL/GenBank/DDBJ databases">
        <title>Multicomponent nature underlies the extraordinary mechanical properties of spider dragline silk.</title>
        <authorList>
            <person name="Kono N."/>
            <person name="Nakamura H."/>
            <person name="Mori M."/>
            <person name="Yoshida Y."/>
            <person name="Ohtoshi R."/>
            <person name="Malay A.D."/>
            <person name="Moran D.A.P."/>
            <person name="Tomita M."/>
            <person name="Numata K."/>
            <person name="Arakawa K."/>
        </authorList>
    </citation>
    <scope>NUCLEOTIDE SEQUENCE</scope>
</reference>
<organism evidence="2 3">
    <name type="scientific">Trichonephila clavata</name>
    <name type="common">Joro spider</name>
    <name type="synonym">Nephila clavata</name>
    <dbReference type="NCBI Taxonomy" id="2740835"/>
    <lineage>
        <taxon>Eukaryota</taxon>
        <taxon>Metazoa</taxon>
        <taxon>Ecdysozoa</taxon>
        <taxon>Arthropoda</taxon>
        <taxon>Chelicerata</taxon>
        <taxon>Arachnida</taxon>
        <taxon>Araneae</taxon>
        <taxon>Araneomorphae</taxon>
        <taxon>Entelegynae</taxon>
        <taxon>Araneoidea</taxon>
        <taxon>Nephilidae</taxon>
        <taxon>Trichonephila</taxon>
    </lineage>
</organism>
<name>A0A8X6K6G4_TRICU</name>
<keyword evidence="1" id="KW-0812">Transmembrane</keyword>
<feature type="transmembrane region" description="Helical" evidence="1">
    <location>
        <begin position="290"/>
        <end position="309"/>
    </location>
</feature>
<keyword evidence="3" id="KW-1185">Reference proteome</keyword>
<protein>
    <submittedName>
        <fullName evidence="2">Uncharacterized protein</fullName>
    </submittedName>
</protein>
<evidence type="ECO:0000256" key="1">
    <source>
        <dbReference type="SAM" id="Phobius"/>
    </source>
</evidence>
<feature type="transmembrane region" description="Helical" evidence="1">
    <location>
        <begin position="56"/>
        <end position="75"/>
    </location>
</feature>
<evidence type="ECO:0000313" key="3">
    <source>
        <dbReference type="Proteomes" id="UP000887116"/>
    </source>
</evidence>
<keyword evidence="1" id="KW-0472">Membrane</keyword>
<feature type="transmembrane region" description="Helical" evidence="1">
    <location>
        <begin position="368"/>
        <end position="386"/>
    </location>
</feature>
<dbReference type="EMBL" id="BMAO01029720">
    <property type="protein sequence ID" value="GFR33726.1"/>
    <property type="molecule type" value="Genomic_DNA"/>
</dbReference>
<accession>A0A8X6K6G4</accession>
<dbReference type="Proteomes" id="UP000887116">
    <property type="component" value="Unassembled WGS sequence"/>
</dbReference>
<gene>
    <name evidence="2" type="primary">AVEN_155176_1</name>
    <name evidence="2" type="ORF">TNCT_90641</name>
</gene>
<feature type="transmembrane region" description="Helical" evidence="1">
    <location>
        <begin position="257"/>
        <end position="278"/>
    </location>
</feature>
<keyword evidence="1" id="KW-1133">Transmembrane helix</keyword>
<dbReference type="OrthoDB" id="6422868at2759"/>
<proteinExistence type="predicted"/>
<sequence length="388" mass="43545">MEFFSSRLTSNSLKVRKTSKEKYNSFNLLYKITLTLGIPIAPIRGKSNNMIRITKAWCLGLFIFKTITLAISFAYAFRMFPGFATPFSYYFFDSFSYITMVTFIVKRRQIYSATKTITDLSFRISPGTFVGSKTIKYEIFLLIGSTAVILIIFIIFFFYQEWEIYLEVIHPVFHISQSTYTWFVVFSVVSIHALSFVTCFVAVLLCYSSYLAAGGLLRVYAATIRGLQERILVIHNLGLLQEISNSIKKLDAAVRSCAFFLFGTVVGNFFAGISVLFSNSVRFQTPVARIYVGLALMGGLMIIMALTSGGDTVSEGRQLLKAALLESNRRVAGRSLSAVSPFLLLSQSIQNADLEVTGCEMFTINKRLALTIMGMIVTYGFLLFQLND</sequence>
<dbReference type="AlphaFoldDB" id="A0A8X6K6G4"/>
<feature type="transmembrane region" description="Helical" evidence="1">
    <location>
        <begin position="179"/>
        <end position="207"/>
    </location>
</feature>
<evidence type="ECO:0000313" key="2">
    <source>
        <dbReference type="EMBL" id="GFR33726.1"/>
    </source>
</evidence>
<feature type="transmembrane region" description="Helical" evidence="1">
    <location>
        <begin position="87"/>
        <end position="105"/>
    </location>
</feature>